<keyword evidence="3" id="KW-1185">Reference proteome</keyword>
<sequence length="125" mass="13597">MVSGLTHMAAVSLCCAIETEPRTLSQGQLNQAREIAGGIANNFEPREAEIIFTKGLRPVNSDKESGLEIISENSRGEWMETTTSIAINQKGRIMEKPCQCALAPPSPEESSTQDQSVQEPYTAPF</sequence>
<dbReference type="AlphaFoldDB" id="A0A7N1A9G1"/>
<dbReference type="EnsemblPlants" id="Kaladp0881s0003.1.v1.1">
    <property type="protein sequence ID" value="Kaladp0881s0003.1.v1.1"/>
    <property type="gene ID" value="Kaladp0881s0003.v1.1"/>
</dbReference>
<dbReference type="Proteomes" id="UP000594263">
    <property type="component" value="Unplaced"/>
</dbReference>
<organism evidence="2 3">
    <name type="scientific">Kalanchoe fedtschenkoi</name>
    <name type="common">Lavender scallops</name>
    <name type="synonym">South American air plant</name>
    <dbReference type="NCBI Taxonomy" id="63787"/>
    <lineage>
        <taxon>Eukaryota</taxon>
        <taxon>Viridiplantae</taxon>
        <taxon>Streptophyta</taxon>
        <taxon>Embryophyta</taxon>
        <taxon>Tracheophyta</taxon>
        <taxon>Spermatophyta</taxon>
        <taxon>Magnoliopsida</taxon>
        <taxon>eudicotyledons</taxon>
        <taxon>Gunneridae</taxon>
        <taxon>Pentapetalae</taxon>
        <taxon>Saxifragales</taxon>
        <taxon>Crassulaceae</taxon>
        <taxon>Kalanchoe</taxon>
    </lineage>
</organism>
<dbReference type="PANTHER" id="PTHR34808">
    <property type="entry name" value="EXPRESSED PROTEIN"/>
    <property type="match status" value="1"/>
</dbReference>
<accession>A0A7N1A9G1</accession>
<feature type="region of interest" description="Disordered" evidence="1">
    <location>
        <begin position="101"/>
        <end position="125"/>
    </location>
</feature>
<feature type="compositionally biased region" description="Polar residues" evidence="1">
    <location>
        <begin position="108"/>
        <end position="119"/>
    </location>
</feature>
<reference evidence="2" key="1">
    <citation type="submission" date="2021-01" db="UniProtKB">
        <authorList>
            <consortium name="EnsemblPlants"/>
        </authorList>
    </citation>
    <scope>IDENTIFICATION</scope>
</reference>
<dbReference type="PANTHER" id="PTHR34808:SF5">
    <property type="entry name" value="SMP DOMAIN-CONTAINING PROTEIN"/>
    <property type="match status" value="1"/>
</dbReference>
<evidence type="ECO:0000313" key="2">
    <source>
        <dbReference type="EnsemblPlants" id="Kaladp0881s0003.1.v1.1"/>
    </source>
</evidence>
<evidence type="ECO:0000313" key="3">
    <source>
        <dbReference type="Proteomes" id="UP000594263"/>
    </source>
</evidence>
<name>A0A7N1A9G1_KALFE</name>
<dbReference type="Gramene" id="Kaladp0881s0003.1.v1.1">
    <property type="protein sequence ID" value="Kaladp0881s0003.1.v1.1"/>
    <property type="gene ID" value="Kaladp0881s0003.v1.1"/>
</dbReference>
<evidence type="ECO:0000256" key="1">
    <source>
        <dbReference type="SAM" id="MobiDB-lite"/>
    </source>
</evidence>
<protein>
    <submittedName>
        <fullName evidence="2">Uncharacterized protein</fullName>
    </submittedName>
</protein>
<proteinExistence type="predicted"/>